<proteinExistence type="predicted"/>
<dbReference type="Proteomes" id="UP000001964">
    <property type="component" value="Chromosome"/>
</dbReference>
<evidence type="ECO:0008006" key="4">
    <source>
        <dbReference type="Google" id="ProtNLM"/>
    </source>
</evidence>
<dbReference type="HOGENOM" id="CLU_1568863_0_0_5"/>
<dbReference type="STRING" id="394221.Mmar10_1600"/>
<sequence>MGKKADGPPINLPAASIVKFAVTEYSAGMFYASHFAACGVVLMIGFSPLLGVSFGEEFPLIMKIGMAALGWGLALRIASTAKYSETARPVARVIGLGSWILVLMPAVVVFNLASDSPTGMHQPDALWRVVLESPVLLSWAALMYAMISVQFMIFRKNLAVQFFGRHVSTD</sequence>
<keyword evidence="3" id="KW-1185">Reference proteome</keyword>
<accession>Q0AP95</accession>
<protein>
    <recommendedName>
        <fullName evidence="4">Transmembrane protein</fullName>
    </recommendedName>
</protein>
<evidence type="ECO:0000313" key="3">
    <source>
        <dbReference type="Proteomes" id="UP000001964"/>
    </source>
</evidence>
<keyword evidence="1" id="KW-0472">Membrane</keyword>
<name>Q0AP95_MARMM</name>
<keyword evidence="1" id="KW-0812">Transmembrane</keyword>
<dbReference type="AlphaFoldDB" id="Q0AP95"/>
<evidence type="ECO:0000313" key="2">
    <source>
        <dbReference type="EMBL" id="ABI65892.1"/>
    </source>
</evidence>
<gene>
    <name evidence="2" type="ordered locus">Mmar10_1600</name>
</gene>
<evidence type="ECO:0000256" key="1">
    <source>
        <dbReference type="SAM" id="Phobius"/>
    </source>
</evidence>
<reference evidence="2 3" key="1">
    <citation type="submission" date="2006-08" db="EMBL/GenBank/DDBJ databases">
        <title>Complete sequence of Maricaulis maris MCS10.</title>
        <authorList>
            <consortium name="US DOE Joint Genome Institute"/>
            <person name="Copeland A."/>
            <person name="Lucas S."/>
            <person name="Lapidus A."/>
            <person name="Barry K."/>
            <person name="Detter J.C."/>
            <person name="Glavina del Rio T."/>
            <person name="Hammon N."/>
            <person name="Israni S."/>
            <person name="Dalin E."/>
            <person name="Tice H."/>
            <person name="Pitluck S."/>
            <person name="Saunders E."/>
            <person name="Brettin T."/>
            <person name="Bruce D."/>
            <person name="Han C."/>
            <person name="Tapia R."/>
            <person name="Gilna P."/>
            <person name="Schmutz J."/>
            <person name="Larimer F."/>
            <person name="Land M."/>
            <person name="Hauser L."/>
            <person name="Kyrpides N."/>
            <person name="Mikhailova N."/>
            <person name="Viollier P."/>
            <person name="Stephens C."/>
            <person name="Richardson P."/>
        </authorList>
    </citation>
    <scope>NUCLEOTIDE SEQUENCE [LARGE SCALE GENOMIC DNA]</scope>
    <source>
        <strain evidence="2 3">MCS10</strain>
    </source>
</reference>
<feature type="transmembrane region" description="Helical" evidence="1">
    <location>
        <begin position="125"/>
        <end position="147"/>
    </location>
</feature>
<keyword evidence="1" id="KW-1133">Transmembrane helix</keyword>
<feature type="transmembrane region" description="Helical" evidence="1">
    <location>
        <begin position="29"/>
        <end position="54"/>
    </location>
</feature>
<dbReference type="EMBL" id="CP000449">
    <property type="protein sequence ID" value="ABI65892.1"/>
    <property type="molecule type" value="Genomic_DNA"/>
</dbReference>
<feature type="transmembrane region" description="Helical" evidence="1">
    <location>
        <begin position="90"/>
        <end position="113"/>
    </location>
</feature>
<organism evidence="2 3">
    <name type="scientific">Maricaulis maris (strain MCS10)</name>
    <name type="common">Caulobacter maris</name>
    <dbReference type="NCBI Taxonomy" id="394221"/>
    <lineage>
        <taxon>Bacteria</taxon>
        <taxon>Pseudomonadati</taxon>
        <taxon>Pseudomonadota</taxon>
        <taxon>Alphaproteobacteria</taxon>
        <taxon>Maricaulales</taxon>
        <taxon>Maricaulaceae</taxon>
        <taxon>Maricaulis</taxon>
    </lineage>
</organism>
<feature type="transmembrane region" description="Helical" evidence="1">
    <location>
        <begin position="60"/>
        <end position="78"/>
    </location>
</feature>
<dbReference type="KEGG" id="mmr:Mmar10_1600"/>